<feature type="compositionally biased region" description="Pro residues" evidence="1">
    <location>
        <begin position="139"/>
        <end position="153"/>
    </location>
</feature>
<reference evidence="2" key="1">
    <citation type="submission" date="2021-03" db="EMBL/GenBank/DDBJ databases">
        <title>Draft genome sequence of rust myrtle Austropuccinia psidii MF-1, a brazilian biotype.</title>
        <authorList>
            <person name="Quecine M.C."/>
            <person name="Pachon D.M.R."/>
            <person name="Bonatelli M.L."/>
            <person name="Correr F.H."/>
            <person name="Franceschini L.M."/>
            <person name="Leite T.F."/>
            <person name="Margarido G.R.A."/>
            <person name="Almeida C.A."/>
            <person name="Ferrarezi J.A."/>
            <person name="Labate C.A."/>
        </authorList>
    </citation>
    <scope>NUCLEOTIDE SEQUENCE</scope>
    <source>
        <strain evidence="2">MF-1</strain>
    </source>
</reference>
<sequence length="159" mass="17431">MAMTGGHLNLGLLSPRLITHGIQMLRHNPSNPLREDTPVPHMPHKKTLWKLTPVLKPSQHNEPPIPGPSQSSESHEKTLACEPEHEVALMQSMEDPFGKSPLSFFSCSKLSLTPPSTISSSSRYGPLCNYHQQFAHQIPPSPSSTPTLVPPQQIPSILA</sequence>
<evidence type="ECO:0000313" key="2">
    <source>
        <dbReference type="EMBL" id="MBW0494300.1"/>
    </source>
</evidence>
<protein>
    <submittedName>
        <fullName evidence="2">Uncharacterized protein</fullName>
    </submittedName>
</protein>
<feature type="region of interest" description="Disordered" evidence="1">
    <location>
        <begin position="56"/>
        <end position="81"/>
    </location>
</feature>
<feature type="region of interest" description="Disordered" evidence="1">
    <location>
        <begin position="138"/>
        <end position="159"/>
    </location>
</feature>
<organism evidence="2 3">
    <name type="scientific">Austropuccinia psidii MF-1</name>
    <dbReference type="NCBI Taxonomy" id="1389203"/>
    <lineage>
        <taxon>Eukaryota</taxon>
        <taxon>Fungi</taxon>
        <taxon>Dikarya</taxon>
        <taxon>Basidiomycota</taxon>
        <taxon>Pucciniomycotina</taxon>
        <taxon>Pucciniomycetes</taxon>
        <taxon>Pucciniales</taxon>
        <taxon>Sphaerophragmiaceae</taxon>
        <taxon>Austropuccinia</taxon>
    </lineage>
</organism>
<dbReference type="AlphaFoldDB" id="A0A9Q3D433"/>
<dbReference type="EMBL" id="AVOT02012507">
    <property type="protein sequence ID" value="MBW0494300.1"/>
    <property type="molecule type" value="Genomic_DNA"/>
</dbReference>
<evidence type="ECO:0000256" key="1">
    <source>
        <dbReference type="SAM" id="MobiDB-lite"/>
    </source>
</evidence>
<comment type="caution">
    <text evidence="2">The sequence shown here is derived from an EMBL/GenBank/DDBJ whole genome shotgun (WGS) entry which is preliminary data.</text>
</comment>
<accession>A0A9Q3D433</accession>
<proteinExistence type="predicted"/>
<keyword evidence="3" id="KW-1185">Reference proteome</keyword>
<gene>
    <name evidence="2" type="ORF">O181_034015</name>
</gene>
<name>A0A9Q3D433_9BASI</name>
<dbReference type="Proteomes" id="UP000765509">
    <property type="component" value="Unassembled WGS sequence"/>
</dbReference>
<evidence type="ECO:0000313" key="3">
    <source>
        <dbReference type="Proteomes" id="UP000765509"/>
    </source>
</evidence>